<gene>
    <name evidence="3" type="ORF">FHX71_001936</name>
</gene>
<name>A0A7W3J882_9MICO</name>
<accession>A0A7W3J882</accession>
<feature type="chain" id="PRO_5038526028" description="Lipoprotein" evidence="2">
    <location>
        <begin position="24"/>
        <end position="229"/>
    </location>
</feature>
<evidence type="ECO:0000256" key="1">
    <source>
        <dbReference type="SAM" id="MobiDB-lite"/>
    </source>
</evidence>
<comment type="caution">
    <text evidence="3">The sequence shown here is derived from an EMBL/GenBank/DDBJ whole genome shotgun (WGS) entry which is preliminary data.</text>
</comment>
<feature type="compositionally biased region" description="Gly residues" evidence="1">
    <location>
        <begin position="33"/>
        <end position="42"/>
    </location>
</feature>
<evidence type="ECO:0000313" key="3">
    <source>
        <dbReference type="EMBL" id="MBA8807994.1"/>
    </source>
</evidence>
<evidence type="ECO:0000313" key="4">
    <source>
        <dbReference type="Proteomes" id="UP000540568"/>
    </source>
</evidence>
<evidence type="ECO:0008006" key="5">
    <source>
        <dbReference type="Google" id="ProtNLM"/>
    </source>
</evidence>
<protein>
    <recommendedName>
        <fullName evidence="5">Lipoprotein</fullName>
    </recommendedName>
</protein>
<reference evidence="3 4" key="1">
    <citation type="submission" date="2020-07" db="EMBL/GenBank/DDBJ databases">
        <title>Sequencing the genomes of 1000 actinobacteria strains.</title>
        <authorList>
            <person name="Klenk H.-P."/>
        </authorList>
    </citation>
    <scope>NUCLEOTIDE SEQUENCE [LARGE SCALE GENOMIC DNA]</scope>
    <source>
        <strain evidence="3 4">DSM 44121</strain>
    </source>
</reference>
<dbReference type="Proteomes" id="UP000540568">
    <property type="component" value="Unassembled WGS sequence"/>
</dbReference>
<evidence type="ECO:0000256" key="2">
    <source>
        <dbReference type="SAM" id="SignalP"/>
    </source>
</evidence>
<feature type="signal peptide" evidence="2">
    <location>
        <begin position="1"/>
        <end position="23"/>
    </location>
</feature>
<dbReference type="EMBL" id="JACGWV010000001">
    <property type="protein sequence ID" value="MBA8807994.1"/>
    <property type="molecule type" value="Genomic_DNA"/>
</dbReference>
<proteinExistence type="predicted"/>
<keyword evidence="2" id="KW-0732">Signal</keyword>
<sequence>MRTSHARRAAAVLVTTALVGALAGCASEAPTGGAPGTSGGAAGEASEETAEGTAEEADLVDGLPQDGVACVDWMRFLTPTEAASDAGAVLLGKVVRHEGTAELYGVEANRWLFDVEEVLERPDPEDARANPAAEPPPELEVSAGEQVSIVSTPETCGGADAAYPGGDPLDPATATGGGAGSGSVIVLLSGSTDDGSSDEPVGFHLITPYQGVVLPTDDGGLPAEWPDAS</sequence>
<feature type="compositionally biased region" description="Acidic residues" evidence="1">
    <location>
        <begin position="45"/>
        <end position="54"/>
    </location>
</feature>
<dbReference type="RefSeq" id="WP_182615733.1">
    <property type="nucleotide sequence ID" value="NZ_BAAATF010000006.1"/>
</dbReference>
<organism evidence="3 4">
    <name type="scientific">Promicromonospora sukumoe</name>
    <dbReference type="NCBI Taxonomy" id="88382"/>
    <lineage>
        <taxon>Bacteria</taxon>
        <taxon>Bacillati</taxon>
        <taxon>Actinomycetota</taxon>
        <taxon>Actinomycetes</taxon>
        <taxon>Micrococcales</taxon>
        <taxon>Promicromonosporaceae</taxon>
        <taxon>Promicromonospora</taxon>
    </lineage>
</organism>
<keyword evidence="4" id="KW-1185">Reference proteome</keyword>
<dbReference type="AlphaFoldDB" id="A0A7W3J882"/>
<feature type="region of interest" description="Disordered" evidence="1">
    <location>
        <begin position="29"/>
        <end position="54"/>
    </location>
</feature>
<dbReference type="PROSITE" id="PS51257">
    <property type="entry name" value="PROKAR_LIPOPROTEIN"/>
    <property type="match status" value="1"/>
</dbReference>